<sequence length="494" mass="56124">MQFLGHPESRVPAELIPMLMLNSHYSNKERTVPHKREIFEIKVSDHFQRTSSSQSHSIILRDGNLKVVIPAIELARALFLHNVHLTRTALRPNGLQGMAVVDDIGEECIIRFNKLSDYPLSNLSKQGPCKHLRWLLLNPEATRSFNSIYGKLQQDENTGWNFNFEPPPLKNWRLKIAGEYDRDDPMLFYVEEIKTVYSSSFRYDKKVSIYHPKKTDVIPVEPSNGKRPEINRTDPDSHLDFQATPGNYRKRDVVSEEGFQFICDSEDAVNVMPGKALSRVAPNVNITVEPKPDTSGVGHGTANGSAQELDWAINRSDCDDPTNPETPKEVSPTGNFQLFEKVIKQLMKLPDYEHKGTQCLAMPKPNNASLIYKNKLTQEARTFHCAYFYYRQTPLVIIEVDISDINDKHSLGSRLFGFSESGKDGLAHIMKACSEKGVRWDSSANEAHCSVVVEIKHPSRTKKVDGETVLRTEREYETAWIESLDRAVKRAVTQ</sequence>
<feature type="region of interest" description="Disordered" evidence="1">
    <location>
        <begin position="219"/>
        <end position="244"/>
    </location>
</feature>
<reference evidence="3" key="1">
    <citation type="submission" date="2016-10" db="EMBL/GenBank/DDBJ databases">
        <authorList>
            <person name="Varghese N."/>
            <person name="Submissions S."/>
        </authorList>
    </citation>
    <scope>NUCLEOTIDE SEQUENCE [LARGE SCALE GENOMIC DNA]</scope>
    <source>
        <strain evidence="3">CGMCC 1.7062</strain>
    </source>
</reference>
<keyword evidence="3" id="KW-1185">Reference proteome</keyword>
<protein>
    <recommendedName>
        <fullName evidence="4">TnsE C-terminal domain-containing protein</fullName>
    </recommendedName>
</protein>
<dbReference type="AlphaFoldDB" id="A0A1H5TIQ0"/>
<feature type="compositionally biased region" description="Basic and acidic residues" evidence="1">
    <location>
        <begin position="224"/>
        <end position="239"/>
    </location>
</feature>
<name>A0A1H5TIQ0_9VIBR</name>
<gene>
    <name evidence="2" type="ORF">SAMN04488244_102277</name>
</gene>
<accession>A0A1H5TIQ0</accession>
<dbReference type="Proteomes" id="UP000236721">
    <property type="component" value="Unassembled WGS sequence"/>
</dbReference>
<evidence type="ECO:0000256" key="1">
    <source>
        <dbReference type="SAM" id="MobiDB-lite"/>
    </source>
</evidence>
<organism evidence="2 3">
    <name type="scientific">Vibrio hangzhouensis</name>
    <dbReference type="NCBI Taxonomy" id="462991"/>
    <lineage>
        <taxon>Bacteria</taxon>
        <taxon>Pseudomonadati</taxon>
        <taxon>Pseudomonadota</taxon>
        <taxon>Gammaproteobacteria</taxon>
        <taxon>Vibrionales</taxon>
        <taxon>Vibrionaceae</taxon>
        <taxon>Vibrio</taxon>
    </lineage>
</organism>
<evidence type="ECO:0000313" key="3">
    <source>
        <dbReference type="Proteomes" id="UP000236721"/>
    </source>
</evidence>
<proteinExistence type="predicted"/>
<evidence type="ECO:0008006" key="4">
    <source>
        <dbReference type="Google" id="ProtNLM"/>
    </source>
</evidence>
<dbReference type="EMBL" id="FNVG01000002">
    <property type="protein sequence ID" value="SEF62689.1"/>
    <property type="molecule type" value="Genomic_DNA"/>
</dbReference>
<evidence type="ECO:0000313" key="2">
    <source>
        <dbReference type="EMBL" id="SEF62689.1"/>
    </source>
</evidence>